<proteinExistence type="predicted"/>
<evidence type="ECO:0000313" key="2">
    <source>
        <dbReference type="Proteomes" id="UP000789920"/>
    </source>
</evidence>
<evidence type="ECO:0000313" key="1">
    <source>
        <dbReference type="EMBL" id="CAG8808689.1"/>
    </source>
</evidence>
<sequence>VMLHVCHRSLQQLTENVTLSWSELFNCNIAEIENKLNDLLSPSRENLENEIVDEEKQQEIYDHEEEIRFDWMFLSEMGQNVIFDNSSDLGLCNIDRNFNWTDDVRQHYPDFNLDNTTTFIQ</sequence>
<dbReference type="Proteomes" id="UP000789920">
    <property type="component" value="Unassembled WGS sequence"/>
</dbReference>
<protein>
    <submittedName>
        <fullName evidence="1">4569_t:CDS:1</fullName>
    </submittedName>
</protein>
<accession>A0ACA9RSL0</accession>
<organism evidence="1 2">
    <name type="scientific">Racocetra persica</name>
    <dbReference type="NCBI Taxonomy" id="160502"/>
    <lineage>
        <taxon>Eukaryota</taxon>
        <taxon>Fungi</taxon>
        <taxon>Fungi incertae sedis</taxon>
        <taxon>Mucoromycota</taxon>
        <taxon>Glomeromycotina</taxon>
        <taxon>Glomeromycetes</taxon>
        <taxon>Diversisporales</taxon>
        <taxon>Gigasporaceae</taxon>
        <taxon>Racocetra</taxon>
    </lineage>
</organism>
<name>A0ACA9RSL0_9GLOM</name>
<comment type="caution">
    <text evidence="1">The sequence shown here is derived from an EMBL/GenBank/DDBJ whole genome shotgun (WGS) entry which is preliminary data.</text>
</comment>
<dbReference type="EMBL" id="CAJVQC010069155">
    <property type="protein sequence ID" value="CAG8808689.1"/>
    <property type="molecule type" value="Genomic_DNA"/>
</dbReference>
<gene>
    <name evidence="1" type="ORF">RPERSI_LOCUS22686</name>
</gene>
<keyword evidence="2" id="KW-1185">Reference proteome</keyword>
<feature type="non-terminal residue" evidence="1">
    <location>
        <position position="1"/>
    </location>
</feature>
<reference evidence="1" key="1">
    <citation type="submission" date="2021-06" db="EMBL/GenBank/DDBJ databases">
        <authorList>
            <person name="Kallberg Y."/>
            <person name="Tangrot J."/>
            <person name="Rosling A."/>
        </authorList>
    </citation>
    <scope>NUCLEOTIDE SEQUENCE</scope>
    <source>
        <strain evidence="1">MA461A</strain>
    </source>
</reference>